<evidence type="ECO:0000256" key="2">
    <source>
        <dbReference type="ARBA" id="ARBA00022801"/>
    </source>
</evidence>
<keyword evidence="6" id="KW-0812">Transmembrane</keyword>
<evidence type="ECO:0000259" key="8">
    <source>
        <dbReference type="Pfam" id="PF00082"/>
    </source>
</evidence>
<feature type="domain" description="Peptidase S8/S53" evidence="8">
    <location>
        <begin position="240"/>
        <end position="484"/>
    </location>
</feature>
<reference evidence="9 10" key="1">
    <citation type="journal article" date="2019" name="Emerg. Microbes Infect.">
        <title>Comprehensive subspecies identification of 175 nontuberculous mycobacteria species based on 7547 genomic profiles.</title>
        <authorList>
            <person name="Matsumoto Y."/>
            <person name="Kinjo T."/>
            <person name="Motooka D."/>
            <person name="Nabeya D."/>
            <person name="Jung N."/>
            <person name="Uechi K."/>
            <person name="Horii T."/>
            <person name="Iida T."/>
            <person name="Fujita J."/>
            <person name="Nakamura S."/>
        </authorList>
    </citation>
    <scope>NUCLEOTIDE SEQUENCE [LARGE SCALE GENOMIC DNA]</scope>
    <source>
        <strain evidence="9 10">JCM 18565</strain>
    </source>
</reference>
<dbReference type="SUPFAM" id="SSF101447">
    <property type="entry name" value="Formin homology 2 domain (FH2 domain)"/>
    <property type="match status" value="1"/>
</dbReference>
<organism evidence="9 10">
    <name type="scientific">Mycobacterium paragordonae</name>
    <dbReference type="NCBI Taxonomy" id="1389713"/>
    <lineage>
        <taxon>Bacteria</taxon>
        <taxon>Bacillati</taxon>
        <taxon>Actinomycetota</taxon>
        <taxon>Actinomycetes</taxon>
        <taxon>Mycobacteriales</taxon>
        <taxon>Mycobacteriaceae</taxon>
        <taxon>Mycobacterium</taxon>
    </lineage>
</organism>
<feature type="active site" description="Charge relay system" evidence="4">
    <location>
        <position position="100"/>
    </location>
</feature>
<dbReference type="Gene3D" id="3.40.50.200">
    <property type="entry name" value="Peptidase S8/S53 domain"/>
    <property type="match status" value="2"/>
</dbReference>
<feature type="active site" description="Charge relay system" evidence="4">
    <location>
        <position position="130"/>
    </location>
</feature>
<evidence type="ECO:0000256" key="5">
    <source>
        <dbReference type="SAM" id="MobiDB-lite"/>
    </source>
</evidence>
<feature type="active site" description="Charge relay system" evidence="4">
    <location>
        <position position="437"/>
    </location>
</feature>
<evidence type="ECO:0000256" key="3">
    <source>
        <dbReference type="ARBA" id="ARBA00022825"/>
    </source>
</evidence>
<dbReference type="SUPFAM" id="SSF52743">
    <property type="entry name" value="Subtilisin-like"/>
    <property type="match status" value="1"/>
</dbReference>
<keyword evidence="2 4" id="KW-0378">Hydrolase</keyword>
<keyword evidence="7" id="KW-0732">Signal</keyword>
<dbReference type="Proteomes" id="UP000465240">
    <property type="component" value="Unassembled WGS sequence"/>
</dbReference>
<feature type="compositionally biased region" description="Pro residues" evidence="5">
    <location>
        <begin position="217"/>
        <end position="238"/>
    </location>
</feature>
<feature type="compositionally biased region" description="Pro residues" evidence="5">
    <location>
        <begin position="169"/>
        <end position="207"/>
    </location>
</feature>
<sequence length="555" mass="55565">MRKRHVARAVTACTVTVALMAVVGTAPAGAVERPFYDPGLAPPDAPPGPAEPMRQSAACLDLVTLPQPDVMAPAPAFEMLGIDKAWAFSTGHGVPVAVIDTGVVPSAQLSVVPGGDYVMGGDGLSDCDAHGTVVASIIGARPQWPNPPRPMPPAPAYPAPGIPAVSAGAPPPLATPGPAAPPPPPPPQTVTVIVPPPPPPPPPPPDEMVPSWGGPLPQDPAPTPSPPPSPGPPPPPNAPNGVAGVAPDATIIAIRQSSRAFEPQHPQPGSAAKAGTADTLADAIVHAAALGAKIINVSVTACVAPDAVGRQGKLGAAIWWAATVKDAVIVAAAGNDGEDNCTKQNPGSDPLNPSDPRNWAQVADVSLPSWFSDYVLSVGAVGSDGVPDGKVKSLAGPWVGVAGPGIGVTGLSPQNAKPVNALPKINDNPPTALWGSSFSAAYVSGVAALVRARFPQLSAHQIINRILRTAHNPAGGVDNVVGYGLVDPVAALTFDIPLGDRLAPAAQSRILAAAPPPPPPDHRARTIALSAVGAVAAAALLVAGVGAARRRRSRG</sequence>
<keyword evidence="1 4" id="KW-0645">Protease</keyword>
<evidence type="ECO:0000313" key="10">
    <source>
        <dbReference type="Proteomes" id="UP000465240"/>
    </source>
</evidence>
<dbReference type="InterPro" id="IPR036852">
    <property type="entry name" value="Peptidase_S8/S53_dom_sf"/>
</dbReference>
<feature type="chain" id="PRO_5045943919" evidence="7">
    <location>
        <begin position="29"/>
        <end position="555"/>
    </location>
</feature>
<keyword evidence="3 4" id="KW-0720">Serine protease</keyword>
<evidence type="ECO:0000256" key="4">
    <source>
        <dbReference type="PROSITE-ProRule" id="PRU01240"/>
    </source>
</evidence>
<dbReference type="EMBL" id="BLKX01000003">
    <property type="protein sequence ID" value="GFG83236.1"/>
    <property type="molecule type" value="Genomic_DNA"/>
</dbReference>
<keyword evidence="10" id="KW-1185">Reference proteome</keyword>
<feature type="signal peptide" evidence="7">
    <location>
        <begin position="1"/>
        <end position="28"/>
    </location>
</feature>
<dbReference type="PROSITE" id="PS51892">
    <property type="entry name" value="SUBTILASE"/>
    <property type="match status" value="1"/>
</dbReference>
<dbReference type="PANTHER" id="PTHR42884">
    <property type="entry name" value="PROPROTEIN CONVERTASE SUBTILISIN/KEXIN-RELATED"/>
    <property type="match status" value="1"/>
</dbReference>
<comment type="caution">
    <text evidence="9">The sequence shown here is derived from an EMBL/GenBank/DDBJ whole genome shotgun (WGS) entry which is preliminary data.</text>
</comment>
<accession>A0ABQ1CGA0</accession>
<feature type="compositionally biased region" description="Pro residues" evidence="5">
    <location>
        <begin position="144"/>
        <end position="161"/>
    </location>
</feature>
<feature type="region of interest" description="Disordered" evidence="5">
    <location>
        <begin position="140"/>
        <end position="244"/>
    </location>
</feature>
<name>A0ABQ1CGA0_9MYCO</name>
<evidence type="ECO:0000313" key="9">
    <source>
        <dbReference type="EMBL" id="GFG83236.1"/>
    </source>
</evidence>
<keyword evidence="6" id="KW-1133">Transmembrane helix</keyword>
<dbReference type="CDD" id="cd00306">
    <property type="entry name" value="Peptidases_S8_S53"/>
    <property type="match status" value="1"/>
</dbReference>
<protein>
    <submittedName>
        <fullName evidence="9">Mycosin-2</fullName>
    </submittedName>
</protein>
<proteinExistence type="inferred from homology"/>
<dbReference type="PRINTS" id="PR01217">
    <property type="entry name" value="PRICHEXTENSN"/>
</dbReference>
<evidence type="ECO:0000256" key="1">
    <source>
        <dbReference type="ARBA" id="ARBA00022670"/>
    </source>
</evidence>
<dbReference type="Pfam" id="PF00082">
    <property type="entry name" value="Peptidase_S8"/>
    <property type="match status" value="1"/>
</dbReference>
<dbReference type="PANTHER" id="PTHR42884:SF14">
    <property type="entry name" value="NEUROENDOCRINE CONVERTASE 1"/>
    <property type="match status" value="1"/>
</dbReference>
<feature type="transmembrane region" description="Helical" evidence="6">
    <location>
        <begin position="527"/>
        <end position="548"/>
    </location>
</feature>
<comment type="similarity">
    <text evidence="4">Belongs to the peptidase S8 family.</text>
</comment>
<dbReference type="InterPro" id="IPR000209">
    <property type="entry name" value="Peptidase_S8/S53_dom"/>
</dbReference>
<gene>
    <name evidence="9" type="primary">mycP2</name>
    <name evidence="9" type="ORF">MPRG_65120</name>
</gene>
<evidence type="ECO:0000256" key="6">
    <source>
        <dbReference type="SAM" id="Phobius"/>
    </source>
</evidence>
<evidence type="ECO:0000256" key="7">
    <source>
        <dbReference type="SAM" id="SignalP"/>
    </source>
</evidence>
<keyword evidence="6" id="KW-0472">Membrane</keyword>